<dbReference type="PANTHER" id="PTHR32089">
    <property type="entry name" value="METHYL-ACCEPTING CHEMOTAXIS PROTEIN MCPB"/>
    <property type="match status" value="1"/>
</dbReference>
<dbReference type="Pfam" id="PF00015">
    <property type="entry name" value="MCPsignal"/>
    <property type="match status" value="1"/>
</dbReference>
<evidence type="ECO:0000259" key="5">
    <source>
        <dbReference type="PROSITE" id="PS50111"/>
    </source>
</evidence>
<evidence type="ECO:0000313" key="6">
    <source>
        <dbReference type="EMBL" id="MFD1927611.1"/>
    </source>
</evidence>
<proteinExistence type="inferred from homology"/>
<keyword evidence="7" id="KW-1185">Reference proteome</keyword>
<evidence type="ECO:0000256" key="2">
    <source>
        <dbReference type="ARBA" id="ARBA00029447"/>
    </source>
</evidence>
<dbReference type="CDD" id="cd11386">
    <property type="entry name" value="MCP_signal"/>
    <property type="match status" value="1"/>
</dbReference>
<keyword evidence="1 3" id="KW-0807">Transducer</keyword>
<dbReference type="EMBL" id="JBHUGI010000014">
    <property type="protein sequence ID" value="MFD1927611.1"/>
    <property type="molecule type" value="Genomic_DNA"/>
</dbReference>
<keyword evidence="4" id="KW-0812">Transmembrane</keyword>
<evidence type="ECO:0000256" key="1">
    <source>
        <dbReference type="ARBA" id="ARBA00023224"/>
    </source>
</evidence>
<accession>A0ABW4SG49</accession>
<dbReference type="InterPro" id="IPR004089">
    <property type="entry name" value="MCPsignal_dom"/>
</dbReference>
<evidence type="ECO:0000313" key="7">
    <source>
        <dbReference type="Proteomes" id="UP001597218"/>
    </source>
</evidence>
<reference evidence="7" key="1">
    <citation type="journal article" date="2019" name="Int. J. Syst. Evol. Microbiol.">
        <title>The Global Catalogue of Microorganisms (GCM) 10K type strain sequencing project: providing services to taxonomists for standard genome sequencing and annotation.</title>
        <authorList>
            <consortium name="The Broad Institute Genomics Platform"/>
            <consortium name="The Broad Institute Genome Sequencing Center for Infectious Disease"/>
            <person name="Wu L."/>
            <person name="Ma J."/>
        </authorList>
    </citation>
    <scope>NUCLEOTIDE SEQUENCE [LARGE SCALE GENOMIC DNA]</scope>
    <source>
        <strain evidence="7">CGMCC 4.7177</strain>
    </source>
</reference>
<feature type="transmembrane region" description="Helical" evidence="4">
    <location>
        <begin position="196"/>
        <end position="218"/>
    </location>
</feature>
<comment type="similarity">
    <text evidence="2">Belongs to the methyl-accepting chemotaxis (MCP) protein family.</text>
</comment>
<evidence type="ECO:0000256" key="4">
    <source>
        <dbReference type="SAM" id="Phobius"/>
    </source>
</evidence>
<comment type="caution">
    <text evidence="6">The sequence shown here is derived from an EMBL/GenBank/DDBJ whole genome shotgun (WGS) entry which is preliminary data.</text>
</comment>
<dbReference type="Gene3D" id="1.10.287.950">
    <property type="entry name" value="Methyl-accepting chemotaxis protein"/>
    <property type="match status" value="1"/>
</dbReference>
<dbReference type="PANTHER" id="PTHR32089:SF112">
    <property type="entry name" value="LYSOZYME-LIKE PROTEIN-RELATED"/>
    <property type="match status" value="1"/>
</dbReference>
<name>A0ABW4SG49_9BACL</name>
<dbReference type="RefSeq" id="WP_381536270.1">
    <property type="nucleotide sequence ID" value="NZ_JBHUGI010000014.1"/>
</dbReference>
<keyword evidence="4" id="KW-1133">Transmembrane helix</keyword>
<dbReference type="PROSITE" id="PS50111">
    <property type="entry name" value="CHEMOTAXIS_TRANSDUC_2"/>
    <property type="match status" value="1"/>
</dbReference>
<dbReference type="SUPFAM" id="SSF58104">
    <property type="entry name" value="Methyl-accepting chemotaxis protein (MCP) signaling domain"/>
    <property type="match status" value="1"/>
</dbReference>
<sequence>MNVSKLGKRIMFYMIGTTVVLGLLFSIILFVNTGLTVNKSVGSQAINTATNMSAFLDGDKYKEFSENPTESDLYRELREELNELRLQNGVMYAYTYAVPEKNAPVTFLVDGMPLDDIDGAAAIGDASSATKYKDVEMVLKGTNNHTGLLADEDFGQFLSSFVPLYDSNGEVVAILGVDIAATQIGTIKNGILATTLPISIGIIVLIGLSALLVMYRFIKTALNPLIKMQQASTLFADGDITGAEDLIKSVTYKHDNEITDFAKSFTHSLLKIKGTLTEINDTSQGVETAVDALGEAMESVRISNDSIAESIILIAAGGEEQRGNNNEVVSAMEEMATGIQRISESSATVAESSSDMTSLVELSVQDTRAVVTQVQNIETSVLATESHVKVLGERYRSIEEMVEVITGIANQTNLLALNAAIEAARAGEYGKGFAVVAGEVRNLAELSRKSAEEIRSHLTLFEEVTNQALSEMGNSSKLVITGTQSVIAIGQNLDRVLESVLRVDEEIQDVSAVTEEMSASSEEVLASSEHMSGIMNENLERTTGVAESSGEQVEIVSRLEETITELRNSSKKMAESIKHFRI</sequence>
<gene>
    <name evidence="6" type="ORF">ACFSFY_05970</name>
</gene>
<dbReference type="PRINTS" id="PR00260">
    <property type="entry name" value="CHEMTRNSDUCR"/>
</dbReference>
<dbReference type="SMART" id="SM00283">
    <property type="entry name" value="MA"/>
    <property type="match status" value="1"/>
</dbReference>
<dbReference type="Proteomes" id="UP001597218">
    <property type="component" value="Unassembled WGS sequence"/>
</dbReference>
<feature type="transmembrane region" description="Helical" evidence="4">
    <location>
        <begin position="12"/>
        <end position="31"/>
    </location>
</feature>
<evidence type="ECO:0000256" key="3">
    <source>
        <dbReference type="PROSITE-ProRule" id="PRU00284"/>
    </source>
</evidence>
<keyword evidence="4" id="KW-0472">Membrane</keyword>
<dbReference type="InterPro" id="IPR004090">
    <property type="entry name" value="Chemotax_Me-accpt_rcpt"/>
</dbReference>
<protein>
    <submittedName>
        <fullName evidence="6">Methyl-accepting chemotaxis protein</fullName>
    </submittedName>
</protein>
<organism evidence="6 7">
    <name type="scientific">Sporosarcina siberiensis</name>
    <dbReference type="NCBI Taxonomy" id="1365606"/>
    <lineage>
        <taxon>Bacteria</taxon>
        <taxon>Bacillati</taxon>
        <taxon>Bacillota</taxon>
        <taxon>Bacilli</taxon>
        <taxon>Bacillales</taxon>
        <taxon>Caryophanaceae</taxon>
        <taxon>Sporosarcina</taxon>
    </lineage>
</organism>
<feature type="domain" description="Methyl-accepting transducer" evidence="5">
    <location>
        <begin position="296"/>
        <end position="532"/>
    </location>
</feature>